<evidence type="ECO:0000256" key="4">
    <source>
        <dbReference type="ARBA" id="ARBA00022741"/>
    </source>
</evidence>
<comment type="cofactor">
    <cofactor evidence="10">
        <name>Zn(2+)</name>
        <dbReference type="ChEBI" id="CHEBI:29105"/>
    </cofactor>
    <text evidence="10">Binds 1 zinc ion per subunit.</text>
</comment>
<evidence type="ECO:0000256" key="8">
    <source>
        <dbReference type="ARBA" id="ARBA00039149"/>
    </source>
</evidence>
<evidence type="ECO:0000256" key="10">
    <source>
        <dbReference type="HAMAP-Rule" id="MF_01633"/>
    </source>
</evidence>
<accession>A0A6I4W0S4</accession>
<dbReference type="PANTHER" id="PTHR42914:SF1">
    <property type="entry name" value="7-CYANO-7-DEAZAGUANINE SYNTHASE"/>
    <property type="match status" value="1"/>
</dbReference>
<dbReference type="Proteomes" id="UP000430692">
    <property type="component" value="Unassembled WGS sequence"/>
</dbReference>
<feature type="binding site" evidence="10">
    <location>
        <position position="190"/>
    </location>
    <ligand>
        <name>Zn(2+)</name>
        <dbReference type="ChEBI" id="CHEBI:29105"/>
    </ligand>
</feature>
<keyword evidence="3 10" id="KW-0479">Metal-binding</keyword>
<keyword evidence="5 10" id="KW-0862">Zinc</keyword>
<comment type="similarity">
    <text evidence="7 10">Belongs to the QueC family.</text>
</comment>
<dbReference type="GO" id="GO:0005524">
    <property type="term" value="F:ATP binding"/>
    <property type="evidence" value="ECO:0007669"/>
    <property type="project" value="UniProtKB-UniRule"/>
</dbReference>
<evidence type="ECO:0000256" key="6">
    <source>
        <dbReference type="ARBA" id="ARBA00022840"/>
    </source>
</evidence>
<comment type="caution">
    <text evidence="11">The sequence shown here is derived from an EMBL/GenBank/DDBJ whole genome shotgun (WGS) entry which is preliminary data.</text>
</comment>
<organism evidence="11 12">
    <name type="scientific">Shimazuella alba</name>
    <dbReference type="NCBI Taxonomy" id="2690964"/>
    <lineage>
        <taxon>Bacteria</taxon>
        <taxon>Bacillati</taxon>
        <taxon>Bacillota</taxon>
        <taxon>Bacilli</taxon>
        <taxon>Bacillales</taxon>
        <taxon>Thermoactinomycetaceae</taxon>
        <taxon>Shimazuella</taxon>
    </lineage>
</organism>
<reference evidence="11 12" key="1">
    <citation type="submission" date="2019-12" db="EMBL/GenBank/DDBJ databases">
        <title>Whole-genome analyses of novel actinobacteria.</title>
        <authorList>
            <person name="Sahin N."/>
            <person name="Saygin H."/>
        </authorList>
    </citation>
    <scope>NUCLEOTIDE SEQUENCE [LARGE SCALE GENOMIC DNA]</scope>
    <source>
        <strain evidence="11 12">KC615</strain>
    </source>
</reference>
<name>A0A6I4W0S4_9BACL</name>
<evidence type="ECO:0000313" key="12">
    <source>
        <dbReference type="Proteomes" id="UP000430692"/>
    </source>
</evidence>
<feature type="binding site" evidence="10">
    <location>
        <begin position="7"/>
        <end position="17"/>
    </location>
    <ligand>
        <name>ATP</name>
        <dbReference type="ChEBI" id="CHEBI:30616"/>
    </ligand>
</feature>
<comment type="subunit">
    <text evidence="10">Homodimer.</text>
</comment>
<evidence type="ECO:0000256" key="3">
    <source>
        <dbReference type="ARBA" id="ARBA00022723"/>
    </source>
</evidence>
<dbReference type="AlphaFoldDB" id="A0A6I4W0S4"/>
<keyword evidence="2 10" id="KW-0436">Ligase</keyword>
<dbReference type="NCBIfam" id="TIGR00364">
    <property type="entry name" value="7-cyano-7-deazaguanine synthase QueC"/>
    <property type="match status" value="1"/>
</dbReference>
<dbReference type="PIRSF" id="PIRSF006293">
    <property type="entry name" value="ExsB"/>
    <property type="match status" value="1"/>
</dbReference>
<dbReference type="GO" id="GO:0008616">
    <property type="term" value="P:tRNA queuosine(34) biosynthetic process"/>
    <property type="evidence" value="ECO:0007669"/>
    <property type="project" value="UniProtKB-UniRule"/>
</dbReference>
<evidence type="ECO:0000256" key="5">
    <source>
        <dbReference type="ARBA" id="ARBA00022833"/>
    </source>
</evidence>
<dbReference type="InterPro" id="IPR014729">
    <property type="entry name" value="Rossmann-like_a/b/a_fold"/>
</dbReference>
<keyword evidence="6 10" id="KW-0067">ATP-binding</keyword>
<evidence type="ECO:0000256" key="2">
    <source>
        <dbReference type="ARBA" id="ARBA00022598"/>
    </source>
</evidence>
<evidence type="ECO:0000313" key="11">
    <source>
        <dbReference type="EMBL" id="MXQ53882.1"/>
    </source>
</evidence>
<feature type="binding site" evidence="10">
    <location>
        <position position="198"/>
    </location>
    <ligand>
        <name>Zn(2+)</name>
        <dbReference type="ChEBI" id="CHEBI:29105"/>
    </ligand>
</feature>
<dbReference type="PANTHER" id="PTHR42914">
    <property type="entry name" value="7-CYANO-7-DEAZAGUANINE SYNTHASE"/>
    <property type="match status" value="1"/>
</dbReference>
<dbReference type="SUPFAM" id="SSF52402">
    <property type="entry name" value="Adenine nucleotide alpha hydrolases-like"/>
    <property type="match status" value="1"/>
</dbReference>
<protein>
    <recommendedName>
        <fullName evidence="8 10">7-cyano-7-deazaguanine synthase</fullName>
        <ecNumber evidence="8 10">6.3.4.20</ecNumber>
    </recommendedName>
    <alternativeName>
        <fullName evidence="10">7-cyano-7-carbaguanine synthase</fullName>
    </alternativeName>
    <alternativeName>
        <fullName evidence="10">PreQ(0) synthase</fullName>
    </alternativeName>
    <alternativeName>
        <fullName evidence="10">Queuosine biosynthesis protein QueC</fullName>
    </alternativeName>
</protein>
<comment type="catalytic activity">
    <reaction evidence="9 10">
        <text>7-carboxy-7-carbaguanine + NH4(+) + 2 ATP = 7-cyano-7-carbaguanine + 2 AMP + 2 diphosphate + 2 H(+)</text>
        <dbReference type="Rhea" id="RHEA:27982"/>
        <dbReference type="ChEBI" id="CHEBI:15378"/>
        <dbReference type="ChEBI" id="CHEBI:28938"/>
        <dbReference type="ChEBI" id="CHEBI:30616"/>
        <dbReference type="ChEBI" id="CHEBI:33019"/>
        <dbReference type="ChEBI" id="CHEBI:45075"/>
        <dbReference type="ChEBI" id="CHEBI:61036"/>
        <dbReference type="ChEBI" id="CHEBI:456215"/>
        <dbReference type="EC" id="6.3.4.20"/>
    </reaction>
</comment>
<comment type="function">
    <text evidence="10">Catalyzes the ATP-dependent conversion of 7-carboxy-7-deazaguanine (CDG) to 7-cyano-7-deazaguanine (preQ(0)).</text>
</comment>
<dbReference type="GO" id="GO:0008270">
    <property type="term" value="F:zinc ion binding"/>
    <property type="evidence" value="ECO:0007669"/>
    <property type="project" value="UniProtKB-UniRule"/>
</dbReference>
<dbReference type="GO" id="GO:0016879">
    <property type="term" value="F:ligase activity, forming carbon-nitrogen bonds"/>
    <property type="evidence" value="ECO:0007669"/>
    <property type="project" value="UniProtKB-UniRule"/>
</dbReference>
<dbReference type="Gene3D" id="3.40.50.620">
    <property type="entry name" value="HUPs"/>
    <property type="match status" value="1"/>
</dbReference>
<dbReference type="CDD" id="cd01995">
    <property type="entry name" value="QueC-like"/>
    <property type="match status" value="1"/>
</dbReference>
<dbReference type="RefSeq" id="WP_160801241.1">
    <property type="nucleotide sequence ID" value="NZ_WUUL01000005.1"/>
</dbReference>
<feature type="binding site" evidence="10">
    <location>
        <position position="204"/>
    </location>
    <ligand>
        <name>Zn(2+)</name>
        <dbReference type="ChEBI" id="CHEBI:29105"/>
    </ligand>
</feature>
<dbReference type="InterPro" id="IPR018317">
    <property type="entry name" value="QueC"/>
</dbReference>
<evidence type="ECO:0000256" key="7">
    <source>
        <dbReference type="ARBA" id="ARBA00037993"/>
    </source>
</evidence>
<comment type="pathway">
    <text evidence="1 10">Purine metabolism; 7-cyano-7-deazaguanine biosynthesis.</text>
</comment>
<keyword evidence="12" id="KW-1185">Reference proteome</keyword>
<keyword evidence="4 10" id="KW-0547">Nucleotide-binding</keyword>
<dbReference type="Pfam" id="PF06508">
    <property type="entry name" value="QueC"/>
    <property type="match status" value="1"/>
</dbReference>
<feature type="binding site" evidence="10">
    <location>
        <position position="201"/>
    </location>
    <ligand>
        <name>Zn(2+)</name>
        <dbReference type="ChEBI" id="CHEBI:29105"/>
    </ligand>
</feature>
<dbReference type="EC" id="6.3.4.20" evidence="8 10"/>
<sequence>MKAVIVLSGGLDSTTCMGIAKEAGYDLYPITFHYEQRHEREVECARQIAEYYGVSKYHRVVNLSFFQQLGGSSLTDKTQMVQISGVTDQIPNTYVPARNMIFLSLATAYAEVIGAKRIYVGVSAVDFSGYPDCRPEFIESMTQTINLATKVGVTSEEKLSIETPIIQLSKADTIKIGVSLNVPYHLTTSCYLGGTAACGACDSCRLRMKGFQEAGVADPITYQK</sequence>
<keyword evidence="10" id="KW-0671">Queuosine biosynthesis</keyword>
<evidence type="ECO:0000256" key="9">
    <source>
        <dbReference type="ARBA" id="ARBA00047890"/>
    </source>
</evidence>
<gene>
    <name evidence="10 11" type="primary">queC</name>
    <name evidence="11" type="ORF">GSM42_09155</name>
</gene>
<proteinExistence type="inferred from homology"/>
<dbReference type="EMBL" id="WUUL01000005">
    <property type="protein sequence ID" value="MXQ53882.1"/>
    <property type="molecule type" value="Genomic_DNA"/>
</dbReference>
<dbReference type="UniPathway" id="UPA00391"/>
<evidence type="ECO:0000256" key="1">
    <source>
        <dbReference type="ARBA" id="ARBA00005061"/>
    </source>
</evidence>
<dbReference type="HAMAP" id="MF_01633">
    <property type="entry name" value="QueC"/>
    <property type="match status" value="1"/>
</dbReference>